<keyword evidence="2" id="KW-1185">Reference proteome</keyword>
<protein>
    <submittedName>
        <fullName evidence="1">Uncharacterized protein</fullName>
    </submittedName>
</protein>
<accession>A0A8H6VSY8</accession>
<dbReference type="EMBL" id="JACAZF010000018">
    <property type="protein sequence ID" value="KAF7288903.1"/>
    <property type="molecule type" value="Genomic_DNA"/>
</dbReference>
<organism evidence="1 2">
    <name type="scientific">Mycena indigotica</name>
    <dbReference type="NCBI Taxonomy" id="2126181"/>
    <lineage>
        <taxon>Eukaryota</taxon>
        <taxon>Fungi</taxon>
        <taxon>Dikarya</taxon>
        <taxon>Basidiomycota</taxon>
        <taxon>Agaricomycotina</taxon>
        <taxon>Agaricomycetes</taxon>
        <taxon>Agaricomycetidae</taxon>
        <taxon>Agaricales</taxon>
        <taxon>Marasmiineae</taxon>
        <taxon>Mycenaceae</taxon>
        <taxon>Mycena</taxon>
    </lineage>
</organism>
<sequence length="458" mass="52772">MGLGNRADVLEDHIDNHNFIKNMTLGATLQRRLVVARDERARQVEAFHAVSDGISPELQQQWKREIREWEDDDKRPNPFELPTKDFPTEAQIRLDLQREERQQDVEGRAFVSGGSATAFISAGIQIEDAQARIKEFTQQHSILTTDREAKLDELRLSLLRKLGRFRELQLVYMPGAAAFLAEAEMRPKCRPILLPALFKAVLLAVVDIEERLRVSQCQNALSELRFKLHGKRWLIAYRNANVTGQNQTTKAAKLLQSITQKADAISLRYKRGHSALVGLGVAQKYPAFRALKAEDVCLPADGEEKDLEAQQKLARISVTRGMRVPRNMPSSSRRVMSWIWTAPGAFDDQEEQLHTSMRVEWCRAMARKTRWNEEVMLLEEEMRRTLRYLEWQAKWWQQQAERREDVEAELKNGLQAYAYRAAAQCTQVLTHFKLKWATSERRVLDELVTLASIAELEA</sequence>
<name>A0A8H6VSY8_9AGAR</name>
<dbReference type="Proteomes" id="UP000636479">
    <property type="component" value="Unassembled WGS sequence"/>
</dbReference>
<dbReference type="RefSeq" id="XP_037213055.1">
    <property type="nucleotide sequence ID" value="XM_037370463.1"/>
</dbReference>
<proteinExistence type="predicted"/>
<evidence type="ECO:0000313" key="1">
    <source>
        <dbReference type="EMBL" id="KAF7288903.1"/>
    </source>
</evidence>
<reference evidence="1" key="1">
    <citation type="submission" date="2020-05" db="EMBL/GenBank/DDBJ databases">
        <title>Mycena genomes resolve the evolution of fungal bioluminescence.</title>
        <authorList>
            <person name="Tsai I.J."/>
        </authorList>
    </citation>
    <scope>NUCLEOTIDE SEQUENCE</scope>
    <source>
        <strain evidence="1">171206Taipei</strain>
    </source>
</reference>
<dbReference type="OrthoDB" id="3062870at2759"/>
<comment type="caution">
    <text evidence="1">The sequence shown here is derived from an EMBL/GenBank/DDBJ whole genome shotgun (WGS) entry which is preliminary data.</text>
</comment>
<dbReference type="AlphaFoldDB" id="A0A8H6VSY8"/>
<evidence type="ECO:0000313" key="2">
    <source>
        <dbReference type="Proteomes" id="UP000636479"/>
    </source>
</evidence>
<gene>
    <name evidence="1" type="ORF">MIND_01406300</name>
</gene>
<dbReference type="GeneID" id="59352979"/>